<name>A0A1Q5PJ86_9ACTO</name>
<reference evidence="6" key="1">
    <citation type="submission" date="2016-11" db="EMBL/GenBank/DDBJ databases">
        <title>Actinomyces gypaetusis sp. nov. isolated from Gypaetus barbatus in Qinghai Tibet Plateau China.</title>
        <authorList>
            <person name="Meng X."/>
        </authorList>
    </citation>
    <scope>NUCLEOTIDE SEQUENCE [LARGE SCALE GENOMIC DNA]</scope>
    <source>
        <strain evidence="6">DSM 15383</strain>
    </source>
</reference>
<dbReference type="Pfam" id="PF00005">
    <property type="entry name" value="ABC_tran"/>
    <property type="match status" value="1"/>
</dbReference>
<keyword evidence="6" id="KW-1185">Reference proteome</keyword>
<dbReference type="RefSeq" id="WP_075362142.1">
    <property type="nucleotide sequence ID" value="NZ_MPDM01000011.1"/>
</dbReference>
<dbReference type="InterPro" id="IPR051782">
    <property type="entry name" value="ABC_Transporter_VariousFunc"/>
</dbReference>
<comment type="caution">
    <text evidence="5">The sequence shown here is derived from an EMBL/GenBank/DDBJ whole genome shotgun (WGS) entry which is preliminary data.</text>
</comment>
<dbReference type="InterPro" id="IPR003439">
    <property type="entry name" value="ABC_transporter-like_ATP-bd"/>
</dbReference>
<dbReference type="SUPFAM" id="SSF52540">
    <property type="entry name" value="P-loop containing nucleoside triphosphate hydrolases"/>
    <property type="match status" value="1"/>
</dbReference>
<sequence length="290" mass="31361">MNGELLAFNSVTFGYRKNTPVLKGLSMSIEPGTLTCIVGKNGAGKSTLLSLAIGRFRPQSGQIRLDGLPPQRWQARSRVGYLPQGAGFPPMLTVHFILKMVANYKKTSIAQEPIIEEMGLLPYLDRRCGSLSGGWTRRLALCCALMGGPRLLILDEPTVGIDVACRIDVLNAITDFVANDGAVLWTTHIAEDAFSVDSDLLILQDGVCRNLGAFRAAADSEEVIIEVVSRQAIGPVGTFVPRRIGATWRYLVPVDQKEAVYAALVGRDLQPTVALPSAEELLAKALEEAE</sequence>
<evidence type="ECO:0000313" key="6">
    <source>
        <dbReference type="Proteomes" id="UP000186465"/>
    </source>
</evidence>
<evidence type="ECO:0000313" key="5">
    <source>
        <dbReference type="EMBL" id="OKL45905.1"/>
    </source>
</evidence>
<evidence type="ECO:0000256" key="2">
    <source>
        <dbReference type="ARBA" id="ARBA00022741"/>
    </source>
</evidence>
<organism evidence="5 6">
    <name type="scientific">Boudabousia marimammalium</name>
    <dbReference type="NCBI Taxonomy" id="156892"/>
    <lineage>
        <taxon>Bacteria</taxon>
        <taxon>Bacillati</taxon>
        <taxon>Actinomycetota</taxon>
        <taxon>Actinomycetes</taxon>
        <taxon>Actinomycetales</taxon>
        <taxon>Actinomycetaceae</taxon>
        <taxon>Boudabousia</taxon>
    </lineage>
</organism>
<protein>
    <recommendedName>
        <fullName evidence="4">ABC transporter domain-containing protein</fullName>
    </recommendedName>
</protein>
<evidence type="ECO:0000259" key="4">
    <source>
        <dbReference type="PROSITE" id="PS50893"/>
    </source>
</evidence>
<evidence type="ECO:0000256" key="1">
    <source>
        <dbReference type="ARBA" id="ARBA00022448"/>
    </source>
</evidence>
<evidence type="ECO:0000256" key="3">
    <source>
        <dbReference type="ARBA" id="ARBA00022840"/>
    </source>
</evidence>
<keyword evidence="3" id="KW-0067">ATP-binding</keyword>
<accession>A0A1Q5PJ86</accession>
<dbReference type="AlphaFoldDB" id="A0A1Q5PJ86"/>
<dbReference type="InterPro" id="IPR027417">
    <property type="entry name" value="P-loop_NTPase"/>
</dbReference>
<dbReference type="GO" id="GO:0016887">
    <property type="term" value="F:ATP hydrolysis activity"/>
    <property type="evidence" value="ECO:0007669"/>
    <property type="project" value="InterPro"/>
</dbReference>
<dbReference type="GO" id="GO:0005524">
    <property type="term" value="F:ATP binding"/>
    <property type="evidence" value="ECO:0007669"/>
    <property type="project" value="UniProtKB-KW"/>
</dbReference>
<dbReference type="OrthoDB" id="9804819at2"/>
<dbReference type="STRING" id="156892.BM477_07825"/>
<dbReference type="PANTHER" id="PTHR42939">
    <property type="entry name" value="ABC TRANSPORTER ATP-BINDING PROTEIN ALBC-RELATED"/>
    <property type="match status" value="1"/>
</dbReference>
<dbReference type="Proteomes" id="UP000186465">
    <property type="component" value="Unassembled WGS sequence"/>
</dbReference>
<feature type="domain" description="ABC transporter" evidence="4">
    <location>
        <begin position="6"/>
        <end position="230"/>
    </location>
</feature>
<dbReference type="PROSITE" id="PS50893">
    <property type="entry name" value="ABC_TRANSPORTER_2"/>
    <property type="match status" value="1"/>
</dbReference>
<dbReference type="CDD" id="cd03230">
    <property type="entry name" value="ABC_DR_subfamily_A"/>
    <property type="match status" value="1"/>
</dbReference>
<keyword evidence="2" id="KW-0547">Nucleotide-binding</keyword>
<proteinExistence type="predicted"/>
<dbReference type="SMART" id="SM00382">
    <property type="entry name" value="AAA"/>
    <property type="match status" value="1"/>
</dbReference>
<dbReference type="InterPro" id="IPR003593">
    <property type="entry name" value="AAA+_ATPase"/>
</dbReference>
<gene>
    <name evidence="5" type="ORF">BM477_07825</name>
</gene>
<keyword evidence="1" id="KW-0813">Transport</keyword>
<dbReference type="EMBL" id="MPDM01000011">
    <property type="protein sequence ID" value="OKL45905.1"/>
    <property type="molecule type" value="Genomic_DNA"/>
</dbReference>
<dbReference type="PANTHER" id="PTHR42939:SF1">
    <property type="entry name" value="ABC TRANSPORTER ATP-BINDING PROTEIN ALBC-RELATED"/>
    <property type="match status" value="1"/>
</dbReference>
<dbReference type="Gene3D" id="3.40.50.300">
    <property type="entry name" value="P-loop containing nucleotide triphosphate hydrolases"/>
    <property type="match status" value="1"/>
</dbReference>